<dbReference type="AlphaFoldDB" id="A0ABD3XDV2"/>
<evidence type="ECO:0000313" key="5">
    <source>
        <dbReference type="EMBL" id="KAL3883771.1"/>
    </source>
</evidence>
<dbReference type="Gene3D" id="3.40.50.150">
    <property type="entry name" value="Vaccinia Virus protein VP39"/>
    <property type="match status" value="1"/>
</dbReference>
<dbReference type="PANTHER" id="PTHR44942">
    <property type="entry name" value="METHYLTRANSF_11 DOMAIN-CONTAINING PROTEIN"/>
    <property type="match status" value="1"/>
</dbReference>
<comment type="similarity">
    <text evidence="1">Belongs to the methyltransferase superfamily.</text>
</comment>
<gene>
    <name evidence="5" type="ORF">ACJMK2_030003</name>
</gene>
<evidence type="ECO:0000256" key="2">
    <source>
        <dbReference type="ARBA" id="ARBA00022603"/>
    </source>
</evidence>
<dbReference type="EMBL" id="JBJQND010000003">
    <property type="protein sequence ID" value="KAL3883771.1"/>
    <property type="molecule type" value="Genomic_DNA"/>
</dbReference>
<keyword evidence="2" id="KW-0489">Methyltransferase</keyword>
<evidence type="ECO:0000256" key="3">
    <source>
        <dbReference type="ARBA" id="ARBA00022679"/>
    </source>
</evidence>
<dbReference type="GO" id="GO:0032259">
    <property type="term" value="P:methylation"/>
    <property type="evidence" value="ECO:0007669"/>
    <property type="project" value="UniProtKB-KW"/>
</dbReference>
<evidence type="ECO:0000313" key="6">
    <source>
        <dbReference type="Proteomes" id="UP001634394"/>
    </source>
</evidence>
<sequence>MEAVHKTAKSGFTQGKEYDEARPSYTDALVQEVLSAFKDTEEHSKGFVCKYDVLELGAGTGKFTQKILPLLEENCRYLATEPSEGFLAKLKENCPNVEAHIGSAEQIGLPDNSVKNVICAQCFHWFATDVNLKEIHRVLIPGGKLIMVWNHKDCSVPWVGKIEDILKEFYEGVPRALNYDWKMVIENFKGFAFRDHKMLPGVHFQGSSDTIVAHFSSISVISSLDPERKAAVQDKIRSVIQEADLVFDNITLPMKSEIYCCQKQ</sequence>
<keyword evidence="6" id="KW-1185">Reference proteome</keyword>
<dbReference type="InterPro" id="IPR051052">
    <property type="entry name" value="Diverse_substrate_MTase"/>
</dbReference>
<organism evidence="5 6">
    <name type="scientific">Sinanodonta woodiana</name>
    <name type="common">Chinese pond mussel</name>
    <name type="synonym">Anodonta woodiana</name>
    <dbReference type="NCBI Taxonomy" id="1069815"/>
    <lineage>
        <taxon>Eukaryota</taxon>
        <taxon>Metazoa</taxon>
        <taxon>Spiralia</taxon>
        <taxon>Lophotrochozoa</taxon>
        <taxon>Mollusca</taxon>
        <taxon>Bivalvia</taxon>
        <taxon>Autobranchia</taxon>
        <taxon>Heteroconchia</taxon>
        <taxon>Palaeoheterodonta</taxon>
        <taxon>Unionida</taxon>
        <taxon>Unionoidea</taxon>
        <taxon>Unionidae</taxon>
        <taxon>Unioninae</taxon>
        <taxon>Sinanodonta</taxon>
    </lineage>
</organism>
<keyword evidence="3" id="KW-0808">Transferase</keyword>
<proteinExistence type="inferred from homology"/>
<dbReference type="PANTHER" id="PTHR44942:SF4">
    <property type="entry name" value="METHYLTRANSFERASE TYPE 11 DOMAIN-CONTAINING PROTEIN"/>
    <property type="match status" value="1"/>
</dbReference>
<dbReference type="Pfam" id="PF08241">
    <property type="entry name" value="Methyltransf_11"/>
    <property type="match status" value="1"/>
</dbReference>
<comment type="caution">
    <text evidence="5">The sequence shown here is derived from an EMBL/GenBank/DDBJ whole genome shotgun (WGS) entry which is preliminary data.</text>
</comment>
<dbReference type="GO" id="GO:0008168">
    <property type="term" value="F:methyltransferase activity"/>
    <property type="evidence" value="ECO:0007669"/>
    <property type="project" value="UniProtKB-KW"/>
</dbReference>
<dbReference type="SUPFAM" id="SSF53335">
    <property type="entry name" value="S-adenosyl-L-methionine-dependent methyltransferases"/>
    <property type="match status" value="1"/>
</dbReference>
<dbReference type="InterPro" id="IPR013216">
    <property type="entry name" value="Methyltransf_11"/>
</dbReference>
<accession>A0ABD3XDV2</accession>
<dbReference type="Proteomes" id="UP001634394">
    <property type="component" value="Unassembled WGS sequence"/>
</dbReference>
<reference evidence="5 6" key="1">
    <citation type="submission" date="2024-11" db="EMBL/GenBank/DDBJ databases">
        <title>Chromosome-level genome assembly of the freshwater bivalve Anodonta woodiana.</title>
        <authorList>
            <person name="Chen X."/>
        </authorList>
    </citation>
    <scope>NUCLEOTIDE SEQUENCE [LARGE SCALE GENOMIC DNA]</scope>
    <source>
        <strain evidence="5">MN2024</strain>
        <tissue evidence="5">Gills</tissue>
    </source>
</reference>
<name>A0ABD3XDV2_SINWO</name>
<dbReference type="CDD" id="cd02440">
    <property type="entry name" value="AdoMet_MTases"/>
    <property type="match status" value="1"/>
</dbReference>
<protein>
    <recommendedName>
        <fullName evidence="4">Methyltransferase type 11 domain-containing protein</fullName>
    </recommendedName>
</protein>
<evidence type="ECO:0000259" key="4">
    <source>
        <dbReference type="Pfam" id="PF08241"/>
    </source>
</evidence>
<evidence type="ECO:0000256" key="1">
    <source>
        <dbReference type="ARBA" id="ARBA00008361"/>
    </source>
</evidence>
<dbReference type="InterPro" id="IPR029063">
    <property type="entry name" value="SAM-dependent_MTases_sf"/>
</dbReference>
<feature type="domain" description="Methyltransferase type 11" evidence="4">
    <location>
        <begin position="54"/>
        <end position="147"/>
    </location>
</feature>